<dbReference type="PANTHER" id="PTHR11078:SF3">
    <property type="entry name" value="ANTITERMINATION NUSB DOMAIN-CONTAINING PROTEIN"/>
    <property type="match status" value="1"/>
</dbReference>
<comment type="similarity">
    <text evidence="1">Belongs to the NusB family.</text>
</comment>
<dbReference type="SUPFAM" id="SSF48013">
    <property type="entry name" value="NusB-like"/>
    <property type="match status" value="1"/>
</dbReference>
<evidence type="ECO:0000256" key="5">
    <source>
        <dbReference type="ARBA" id="ARBA00023163"/>
    </source>
</evidence>
<evidence type="ECO:0000259" key="6">
    <source>
        <dbReference type="Pfam" id="PF01029"/>
    </source>
</evidence>
<dbReference type="AlphaFoldDB" id="A0A2S0RHQ2"/>
<dbReference type="EMBL" id="CP028811">
    <property type="protein sequence ID" value="AWA30252.1"/>
    <property type="molecule type" value="Genomic_DNA"/>
</dbReference>
<dbReference type="GO" id="GO:0005829">
    <property type="term" value="C:cytosol"/>
    <property type="evidence" value="ECO:0007669"/>
    <property type="project" value="TreeGrafter"/>
</dbReference>
<evidence type="ECO:0000313" key="8">
    <source>
        <dbReference type="Proteomes" id="UP000244193"/>
    </source>
</evidence>
<dbReference type="InterPro" id="IPR011605">
    <property type="entry name" value="NusB_fam"/>
</dbReference>
<dbReference type="NCBIfam" id="TIGR01951">
    <property type="entry name" value="nusB"/>
    <property type="match status" value="1"/>
</dbReference>
<dbReference type="GO" id="GO:0006353">
    <property type="term" value="P:DNA-templated transcription termination"/>
    <property type="evidence" value="ECO:0007669"/>
    <property type="project" value="InterPro"/>
</dbReference>
<dbReference type="KEGG" id="fmg:HYN48_09245"/>
<name>A0A2S0RHQ2_9FLAO</name>
<organism evidence="7 8">
    <name type="scientific">Flavobacterium magnum</name>
    <dbReference type="NCBI Taxonomy" id="2162713"/>
    <lineage>
        <taxon>Bacteria</taxon>
        <taxon>Pseudomonadati</taxon>
        <taxon>Bacteroidota</taxon>
        <taxon>Flavobacteriia</taxon>
        <taxon>Flavobacteriales</taxon>
        <taxon>Flavobacteriaceae</taxon>
        <taxon>Flavobacterium</taxon>
    </lineage>
</organism>
<keyword evidence="8" id="KW-1185">Reference proteome</keyword>
<evidence type="ECO:0000256" key="4">
    <source>
        <dbReference type="ARBA" id="ARBA00023015"/>
    </source>
</evidence>
<dbReference type="PANTHER" id="PTHR11078">
    <property type="entry name" value="N UTILIZATION SUBSTANCE PROTEIN B-RELATED"/>
    <property type="match status" value="1"/>
</dbReference>
<protein>
    <submittedName>
        <fullName evidence="7">Transcription antitermination factor NusB</fullName>
    </submittedName>
</protein>
<gene>
    <name evidence="7" type="primary">nusB</name>
    <name evidence="7" type="ORF">HYN48_09245</name>
</gene>
<keyword evidence="5" id="KW-0804">Transcription</keyword>
<reference evidence="7 8" key="1">
    <citation type="submission" date="2018-04" db="EMBL/GenBank/DDBJ databases">
        <title>Genome sequencing of Flavobacterium sp. HYN0048.</title>
        <authorList>
            <person name="Yi H."/>
            <person name="Baek C."/>
        </authorList>
    </citation>
    <scope>NUCLEOTIDE SEQUENCE [LARGE SCALE GENOMIC DNA]</scope>
    <source>
        <strain evidence="7 8">HYN0048</strain>
    </source>
</reference>
<keyword evidence="4" id="KW-0805">Transcription regulation</keyword>
<proteinExistence type="inferred from homology"/>
<dbReference type="GO" id="GO:0003723">
    <property type="term" value="F:RNA binding"/>
    <property type="evidence" value="ECO:0007669"/>
    <property type="project" value="UniProtKB-KW"/>
</dbReference>
<dbReference type="InterPro" id="IPR006027">
    <property type="entry name" value="NusB_RsmB_TIM44"/>
</dbReference>
<dbReference type="OrthoDB" id="9787568at2"/>
<dbReference type="InterPro" id="IPR035926">
    <property type="entry name" value="NusB-like_sf"/>
</dbReference>
<dbReference type="RefSeq" id="WP_108370928.1">
    <property type="nucleotide sequence ID" value="NZ_CP028811.1"/>
</dbReference>
<dbReference type="Gene3D" id="1.10.940.10">
    <property type="entry name" value="NusB-like"/>
    <property type="match status" value="1"/>
</dbReference>
<evidence type="ECO:0000313" key="7">
    <source>
        <dbReference type="EMBL" id="AWA30252.1"/>
    </source>
</evidence>
<dbReference type="Pfam" id="PF01029">
    <property type="entry name" value="NusB"/>
    <property type="match status" value="1"/>
</dbReference>
<dbReference type="GO" id="GO:0031564">
    <property type="term" value="P:transcription antitermination"/>
    <property type="evidence" value="ECO:0007669"/>
    <property type="project" value="UniProtKB-KW"/>
</dbReference>
<evidence type="ECO:0000256" key="2">
    <source>
        <dbReference type="ARBA" id="ARBA00022814"/>
    </source>
</evidence>
<accession>A0A2S0RHQ2</accession>
<keyword evidence="3" id="KW-0694">RNA-binding</keyword>
<keyword evidence="2" id="KW-0889">Transcription antitermination</keyword>
<sequence>MQSIYAMHQNGSDNLEGQEKFLLHSIDNIQELYLIMLSSLVEIRNAELHFLEVSSKKHLATASEKNPDRKFVDNRILQLLSGNHSLNSALEDRKINNWYLNEDYIRILLSAIKTSNAYEQYMSSGRDSFEEDRDFILHAFMDIIVPNEKLYEYLEDNKLTWIDDIPVVNTQIIKELKGIKPEETEVFRISKLYKDTEDKEFVSLLFRKTVLNESELAREYIDKTPNWDSERIAEVDTIILKMAICEFLKFPSIPVKVTINEYLEIAKEYSTPKSSIFINGILDNLVREFQSTDKLKKTGRGLM</sequence>
<feature type="domain" description="NusB/RsmB/TIM44" evidence="6">
    <location>
        <begin position="194"/>
        <end position="287"/>
    </location>
</feature>
<dbReference type="Proteomes" id="UP000244193">
    <property type="component" value="Chromosome"/>
</dbReference>
<evidence type="ECO:0000256" key="3">
    <source>
        <dbReference type="ARBA" id="ARBA00022884"/>
    </source>
</evidence>
<evidence type="ECO:0000256" key="1">
    <source>
        <dbReference type="ARBA" id="ARBA00005952"/>
    </source>
</evidence>